<dbReference type="Proteomes" id="UP000002624">
    <property type="component" value="Unassembled WGS sequence"/>
</dbReference>
<protein>
    <submittedName>
        <fullName evidence="2">Uncharacterized protein</fullName>
    </submittedName>
</protein>
<dbReference type="VEuPathDB" id="FungiDB:HCDG_02223"/>
<dbReference type="AlphaFoldDB" id="C6H722"/>
<sequence length="119" mass="12930">MAFLKENTWQRGIREAVVSSSLSATNTLKALGGLRARIGGAHKVTVPPSSPIRESANGKKQKRQVRTRKSRGDQPIECDAAQIISSASPLFQGGSANKKPDSSPFPRELLQYALCQLQR</sequence>
<accession>C6H722</accession>
<organism evidence="2 3">
    <name type="scientific">Ajellomyces capsulatus (strain H143)</name>
    <name type="common">Darling's disease fungus</name>
    <name type="synonym">Histoplasma capsulatum</name>
    <dbReference type="NCBI Taxonomy" id="544712"/>
    <lineage>
        <taxon>Eukaryota</taxon>
        <taxon>Fungi</taxon>
        <taxon>Dikarya</taxon>
        <taxon>Ascomycota</taxon>
        <taxon>Pezizomycotina</taxon>
        <taxon>Eurotiomycetes</taxon>
        <taxon>Eurotiomycetidae</taxon>
        <taxon>Onygenales</taxon>
        <taxon>Ajellomycetaceae</taxon>
        <taxon>Histoplasma</taxon>
    </lineage>
</organism>
<reference evidence="3" key="1">
    <citation type="submission" date="2009-05" db="EMBL/GenBank/DDBJ databases">
        <title>The genome sequence of Ajellomyces capsulatus strain H143.</title>
        <authorList>
            <person name="Champion M."/>
            <person name="Cuomo C.A."/>
            <person name="Ma L.-J."/>
            <person name="Henn M.R."/>
            <person name="Sil A."/>
            <person name="Goldman B."/>
            <person name="Young S.K."/>
            <person name="Kodira C.D."/>
            <person name="Zeng Q."/>
            <person name="Koehrsen M."/>
            <person name="Alvarado L."/>
            <person name="Berlin A.M."/>
            <person name="Borenstein D."/>
            <person name="Chen Z."/>
            <person name="Engels R."/>
            <person name="Freedman E."/>
            <person name="Gellesch M."/>
            <person name="Goldberg J."/>
            <person name="Griggs A."/>
            <person name="Gujja S."/>
            <person name="Heiman D.I."/>
            <person name="Hepburn T.A."/>
            <person name="Howarth C."/>
            <person name="Jen D."/>
            <person name="Larson L."/>
            <person name="Lewis B."/>
            <person name="Mehta T."/>
            <person name="Park D."/>
            <person name="Pearson M."/>
            <person name="Roberts A."/>
            <person name="Saif S."/>
            <person name="Shea T.D."/>
            <person name="Shenoy N."/>
            <person name="Sisk P."/>
            <person name="Stolte C."/>
            <person name="Sykes S."/>
            <person name="Walk T."/>
            <person name="White J."/>
            <person name="Yandava C."/>
            <person name="Klein B."/>
            <person name="McEwen J.G."/>
            <person name="Puccia R."/>
            <person name="Goldman G.H."/>
            <person name="Felipe M.S."/>
            <person name="Nino-Vega G."/>
            <person name="San-Blas G."/>
            <person name="Taylor J.W."/>
            <person name="Mendoza L."/>
            <person name="Galagan J.E."/>
            <person name="Nusbaum C."/>
            <person name="Birren B.W."/>
        </authorList>
    </citation>
    <scope>NUCLEOTIDE SEQUENCE [LARGE SCALE GENOMIC DNA]</scope>
    <source>
        <strain evidence="3">H143</strain>
    </source>
</reference>
<proteinExistence type="predicted"/>
<dbReference type="EMBL" id="GG692420">
    <property type="protein sequence ID" value="EER44193.1"/>
    <property type="molecule type" value="Genomic_DNA"/>
</dbReference>
<name>C6H722_AJECH</name>
<feature type="compositionally biased region" description="Basic residues" evidence="1">
    <location>
        <begin position="59"/>
        <end position="69"/>
    </location>
</feature>
<dbReference type="HOGENOM" id="CLU_2060789_0_0_1"/>
<evidence type="ECO:0000313" key="2">
    <source>
        <dbReference type="EMBL" id="EER44193.1"/>
    </source>
</evidence>
<evidence type="ECO:0000256" key="1">
    <source>
        <dbReference type="SAM" id="MobiDB-lite"/>
    </source>
</evidence>
<evidence type="ECO:0000313" key="3">
    <source>
        <dbReference type="Proteomes" id="UP000002624"/>
    </source>
</evidence>
<feature type="region of interest" description="Disordered" evidence="1">
    <location>
        <begin position="41"/>
        <end position="76"/>
    </location>
</feature>
<gene>
    <name evidence="2" type="ORF">HCDG_02223</name>
</gene>